<dbReference type="EMBL" id="JASBWU010000003">
    <property type="protein sequence ID" value="KAJ9123321.1"/>
    <property type="molecule type" value="Genomic_DNA"/>
</dbReference>
<accession>A0ACC2XI53</accession>
<reference evidence="1" key="1">
    <citation type="submission" date="2023-04" db="EMBL/GenBank/DDBJ databases">
        <title>Draft Genome sequencing of Naganishia species isolated from polar environments using Oxford Nanopore Technology.</title>
        <authorList>
            <person name="Leo P."/>
            <person name="Venkateswaran K."/>
        </authorList>
    </citation>
    <scope>NUCLEOTIDE SEQUENCE</scope>
    <source>
        <strain evidence="1">MNA-CCFEE 5425</strain>
    </source>
</reference>
<proteinExistence type="predicted"/>
<organism evidence="1 2">
    <name type="scientific">Naganishia vaughanmartiniae</name>
    <dbReference type="NCBI Taxonomy" id="1424756"/>
    <lineage>
        <taxon>Eukaryota</taxon>
        <taxon>Fungi</taxon>
        <taxon>Dikarya</taxon>
        <taxon>Basidiomycota</taxon>
        <taxon>Agaricomycotina</taxon>
        <taxon>Tremellomycetes</taxon>
        <taxon>Filobasidiales</taxon>
        <taxon>Filobasidiaceae</taxon>
        <taxon>Naganishia</taxon>
    </lineage>
</organism>
<gene>
    <name evidence="1" type="ORF">QFC22_001520</name>
</gene>
<dbReference type="Proteomes" id="UP001243375">
    <property type="component" value="Unassembled WGS sequence"/>
</dbReference>
<evidence type="ECO:0000313" key="1">
    <source>
        <dbReference type="EMBL" id="KAJ9123321.1"/>
    </source>
</evidence>
<name>A0ACC2XI53_9TREE</name>
<comment type="caution">
    <text evidence="1">The sequence shown here is derived from an EMBL/GenBank/DDBJ whole genome shotgun (WGS) entry which is preliminary data.</text>
</comment>
<sequence length="302" mass="33931">MKNAPASILRQQQRILQSSIQWQSHRSWSRVFNQPIRCTGSTFTVPTWSSRPTNIRHFSATSQKASAFAQTARSTTKICPSCKTRLPAAASPCPECKNLVRIPSNVSYYALFGLADEPLPEQAISATDEEVAQQELRQLEGGGYVLDVRDLRSRYLRRQQGCHPDSYTGQGKIYDMALEQSSFLNKAYSTLADPLSRAQYLLEIYGNPISETDSLDDPALLMDVMEAREELEEASTEEDVEKVKESNGERIRETMDGLAVAFGATPPDLTRAKMLAIELQYLKNLERAAREWQPGKRVEVVH</sequence>
<evidence type="ECO:0000313" key="2">
    <source>
        <dbReference type="Proteomes" id="UP001243375"/>
    </source>
</evidence>
<keyword evidence="2" id="KW-1185">Reference proteome</keyword>
<protein>
    <submittedName>
        <fullName evidence="1">Uncharacterized protein</fullName>
    </submittedName>
</protein>